<feature type="transmembrane region" description="Helical" evidence="9">
    <location>
        <begin position="44"/>
        <end position="64"/>
    </location>
</feature>
<dbReference type="GO" id="GO:0032217">
    <property type="term" value="F:riboflavin transmembrane transporter activity"/>
    <property type="evidence" value="ECO:0007669"/>
    <property type="project" value="UniProtKB-UniRule"/>
</dbReference>
<dbReference type="Proteomes" id="UP000613452">
    <property type="component" value="Unassembled WGS sequence"/>
</dbReference>
<name>A0A063CPY9_BACCE</name>
<sequence>MKQKNSVVQMVSVAMLSSIAYLLMMLDFPFPGLPPFLKIDFSDVPALIAAIIFGPVAGIIVEAIKNILHYGIQGSLTGVPVGEIANFIAGCLFIGPAAFLFRKYRTVKSLTTGLMLGTITMALIMSVLNYIIIFPAYTWFLNSPAMSSEAIKTTVVTAILPFNLIKGIVVTIVFVALFSRLKVWVFAKMKNA</sequence>
<dbReference type="GO" id="GO:0005886">
    <property type="term" value="C:plasma membrane"/>
    <property type="evidence" value="ECO:0007669"/>
    <property type="project" value="UniProtKB-SubCell"/>
</dbReference>
<dbReference type="EMBL" id="JAEFBZ010000001">
    <property type="protein sequence ID" value="MBK1610344.1"/>
    <property type="molecule type" value="Genomic_DNA"/>
</dbReference>
<evidence type="ECO:0000256" key="7">
    <source>
        <dbReference type="ARBA" id="ARBA00023136"/>
    </source>
</evidence>
<evidence type="ECO:0000256" key="1">
    <source>
        <dbReference type="ARBA" id="ARBA00004651"/>
    </source>
</evidence>
<dbReference type="PANTHER" id="PTHR38438">
    <property type="entry name" value="RIBOFLAVIN TRANSPORTER RIBU"/>
    <property type="match status" value="1"/>
</dbReference>
<comment type="similarity">
    <text evidence="2 8">Belongs to the prokaryotic riboflavin transporter (P-RFT) (TC 2.A.87) family.</text>
</comment>
<keyword evidence="7 8" id="KW-0472">Membrane</keyword>
<evidence type="ECO:0000256" key="3">
    <source>
        <dbReference type="ARBA" id="ARBA00022448"/>
    </source>
</evidence>
<dbReference type="PANTHER" id="PTHR38438:SF1">
    <property type="entry name" value="RIBOFLAVIN TRANSPORTER RIBU"/>
    <property type="match status" value="1"/>
</dbReference>
<comment type="subcellular location">
    <subcellularLocation>
        <location evidence="1">Cell membrane</location>
        <topology evidence="1">Multi-pass membrane protein</topology>
    </subcellularLocation>
</comment>
<dbReference type="Gene3D" id="1.10.1760.20">
    <property type="match status" value="1"/>
</dbReference>
<dbReference type="Proteomes" id="UP000076482">
    <property type="component" value="Unassembled WGS sequence"/>
</dbReference>
<evidence type="ECO:0000313" key="10">
    <source>
        <dbReference type="EMBL" id="KZD62678.1"/>
    </source>
</evidence>
<keyword evidence="6 9" id="KW-1133">Transmembrane helix</keyword>
<comment type="caution">
    <text evidence="10">The sequence shown here is derived from an EMBL/GenBank/DDBJ whole genome shotgun (WGS) entry which is preliminary data.</text>
</comment>
<comment type="function">
    <text evidence="8">Probably a riboflavin-binding protein that interacts with the energy-coupling factor (ECF) ABC-transporter complex.</text>
</comment>
<gene>
    <name evidence="10" type="ORF">B4088_3553</name>
    <name evidence="11" type="ORF">JCR31_20810</name>
</gene>
<evidence type="ECO:0000313" key="12">
    <source>
        <dbReference type="Proteomes" id="UP000076482"/>
    </source>
</evidence>
<evidence type="ECO:0000256" key="2">
    <source>
        <dbReference type="ARBA" id="ARBA00005540"/>
    </source>
</evidence>
<dbReference type="Pfam" id="PF12822">
    <property type="entry name" value="ECF_trnsprt"/>
    <property type="match status" value="1"/>
</dbReference>
<dbReference type="PATRIC" id="fig|1396.419.peg.100"/>
<dbReference type="InterPro" id="IPR024529">
    <property type="entry name" value="ECF_trnsprt_substrate-spec"/>
</dbReference>
<accession>A0A063CPY9</accession>
<protein>
    <recommendedName>
        <fullName evidence="8">Riboflavin transporter</fullName>
    </recommendedName>
</protein>
<evidence type="ECO:0000256" key="4">
    <source>
        <dbReference type="ARBA" id="ARBA00022475"/>
    </source>
</evidence>
<proteinExistence type="inferred from homology"/>
<evidence type="ECO:0000313" key="11">
    <source>
        <dbReference type="EMBL" id="MBK1610344.1"/>
    </source>
</evidence>
<keyword evidence="4 8" id="KW-1003">Cell membrane</keyword>
<feature type="transmembrane region" description="Helical" evidence="9">
    <location>
        <begin position="158"/>
        <end position="179"/>
    </location>
</feature>
<dbReference type="AlphaFoldDB" id="A0A063CPY9"/>
<dbReference type="KEGG" id="bcef:BcrFT9_01260"/>
<reference evidence="11 13" key="2">
    <citation type="submission" date="2020-12" db="EMBL/GenBank/DDBJ databases">
        <title>Genome assembly for a thermostable protease producing Bacillus cereus MAKP1 strain isolated from chicken gut.</title>
        <authorList>
            <person name="Malaviya A."/>
        </authorList>
    </citation>
    <scope>NUCLEOTIDE SEQUENCE [LARGE SCALE GENOMIC DNA]</scope>
    <source>
        <strain evidence="11 13">MAKP1</strain>
    </source>
</reference>
<keyword evidence="3 8" id="KW-0813">Transport</keyword>
<evidence type="ECO:0000256" key="9">
    <source>
        <dbReference type="SAM" id="Phobius"/>
    </source>
</evidence>
<dbReference type="eggNOG" id="COG3601">
    <property type="taxonomic scope" value="Bacteria"/>
</dbReference>
<evidence type="ECO:0000313" key="13">
    <source>
        <dbReference type="Proteomes" id="UP000613452"/>
    </source>
</evidence>
<dbReference type="RefSeq" id="WP_000810850.1">
    <property type="nucleotide sequence ID" value="NZ_AP022857.1"/>
</dbReference>
<keyword evidence="5 9" id="KW-0812">Transmembrane</keyword>
<reference evidence="10 12" key="1">
    <citation type="submission" date="2015-09" db="EMBL/GenBank/DDBJ databases">
        <title>Bacillus cereus food isolates.</title>
        <authorList>
            <person name="Boekhorst J."/>
        </authorList>
    </citation>
    <scope>NUCLEOTIDE SEQUENCE [LARGE SCALE GENOMIC DNA]</scope>
    <source>
        <strain evidence="10 12">B4088</strain>
    </source>
</reference>
<feature type="transmembrane region" description="Helical" evidence="9">
    <location>
        <begin position="84"/>
        <end position="101"/>
    </location>
</feature>
<dbReference type="EMBL" id="LJKE01000061">
    <property type="protein sequence ID" value="KZD62678.1"/>
    <property type="molecule type" value="Genomic_DNA"/>
</dbReference>
<dbReference type="PIRSF" id="PIRSF037778">
    <property type="entry name" value="UCP037778_transp_RibU"/>
    <property type="match status" value="1"/>
</dbReference>
<dbReference type="GeneID" id="93009559"/>
<evidence type="ECO:0000256" key="8">
    <source>
        <dbReference type="PIRNR" id="PIRNR037778"/>
    </source>
</evidence>
<evidence type="ECO:0000256" key="6">
    <source>
        <dbReference type="ARBA" id="ARBA00022989"/>
    </source>
</evidence>
<evidence type="ECO:0000256" key="5">
    <source>
        <dbReference type="ARBA" id="ARBA00022692"/>
    </source>
</evidence>
<organism evidence="10 12">
    <name type="scientific">Bacillus cereus</name>
    <dbReference type="NCBI Taxonomy" id="1396"/>
    <lineage>
        <taxon>Bacteria</taxon>
        <taxon>Bacillati</taxon>
        <taxon>Bacillota</taxon>
        <taxon>Bacilli</taxon>
        <taxon>Bacillales</taxon>
        <taxon>Bacillaceae</taxon>
        <taxon>Bacillus</taxon>
        <taxon>Bacillus cereus group</taxon>
    </lineage>
</organism>
<dbReference type="FunFam" id="1.10.1760.20:FF:000003">
    <property type="entry name" value="Riboflavin transporter"/>
    <property type="match status" value="1"/>
</dbReference>
<dbReference type="InterPro" id="IPR025720">
    <property type="entry name" value="RibU"/>
</dbReference>
<dbReference type="OMA" id="FANFMIG"/>
<feature type="transmembrane region" description="Helical" evidence="9">
    <location>
        <begin position="113"/>
        <end position="138"/>
    </location>
</feature>